<sequence>MLLGELLLPIESLEPDLFITAWVECYRCKCHYLLWEQGIKHGDISTANLMWDPESQRGILNDFDLATTPNRAGPSGTERTGTVPFMALALLSEEYLEGQNVREYHHDLESFIWVLVWVALLDNQGQQLFLQTWNTSNVELSKSTKMALLYAVKFPKYKTYKGDKKGGNRWTLAVSLLRYLISLQDKTMGEDCVNILPKVIFMEFEKEVELAWELENISFAPMLNRL</sequence>
<evidence type="ECO:0000259" key="1">
    <source>
        <dbReference type="Pfam" id="PF17667"/>
    </source>
</evidence>
<dbReference type="Pfam" id="PF17667">
    <property type="entry name" value="Pkinase_fungal"/>
    <property type="match status" value="1"/>
</dbReference>
<evidence type="ECO:0000313" key="3">
    <source>
        <dbReference type="Proteomes" id="UP000807353"/>
    </source>
</evidence>
<feature type="domain" description="Fungal-type protein kinase" evidence="1">
    <location>
        <begin position="30"/>
        <end position="118"/>
    </location>
</feature>
<dbReference type="SUPFAM" id="SSF56112">
    <property type="entry name" value="Protein kinase-like (PK-like)"/>
    <property type="match status" value="1"/>
</dbReference>
<keyword evidence="3" id="KW-1185">Reference proteome</keyword>
<dbReference type="InterPro" id="IPR040976">
    <property type="entry name" value="Pkinase_fungal"/>
</dbReference>
<dbReference type="Gene3D" id="1.10.510.10">
    <property type="entry name" value="Transferase(Phosphotransferase) domain 1"/>
    <property type="match status" value="1"/>
</dbReference>
<dbReference type="AlphaFoldDB" id="A0A9P5XXK0"/>
<dbReference type="EMBL" id="MU150336">
    <property type="protein sequence ID" value="KAF9458564.1"/>
    <property type="molecule type" value="Genomic_DNA"/>
</dbReference>
<gene>
    <name evidence="2" type="ORF">BDZ94DRAFT_1173311</name>
</gene>
<accession>A0A9P5XXK0</accession>
<comment type="caution">
    <text evidence="2">The sequence shown here is derived from an EMBL/GenBank/DDBJ whole genome shotgun (WGS) entry which is preliminary data.</text>
</comment>
<protein>
    <recommendedName>
        <fullName evidence="1">Fungal-type protein kinase domain-containing protein</fullName>
    </recommendedName>
</protein>
<dbReference type="Proteomes" id="UP000807353">
    <property type="component" value="Unassembled WGS sequence"/>
</dbReference>
<dbReference type="PANTHER" id="PTHR38248">
    <property type="entry name" value="FUNK1 6"/>
    <property type="match status" value="1"/>
</dbReference>
<proteinExistence type="predicted"/>
<dbReference type="InterPro" id="IPR011009">
    <property type="entry name" value="Kinase-like_dom_sf"/>
</dbReference>
<dbReference type="OrthoDB" id="5569250at2759"/>
<organism evidence="2 3">
    <name type="scientific">Collybia nuda</name>
    <dbReference type="NCBI Taxonomy" id="64659"/>
    <lineage>
        <taxon>Eukaryota</taxon>
        <taxon>Fungi</taxon>
        <taxon>Dikarya</taxon>
        <taxon>Basidiomycota</taxon>
        <taxon>Agaricomycotina</taxon>
        <taxon>Agaricomycetes</taxon>
        <taxon>Agaricomycetidae</taxon>
        <taxon>Agaricales</taxon>
        <taxon>Tricholomatineae</taxon>
        <taxon>Clitocybaceae</taxon>
        <taxon>Collybia</taxon>
    </lineage>
</organism>
<name>A0A9P5XXK0_9AGAR</name>
<evidence type="ECO:0000313" key="2">
    <source>
        <dbReference type="EMBL" id="KAF9458564.1"/>
    </source>
</evidence>
<reference evidence="2" key="1">
    <citation type="submission" date="2020-11" db="EMBL/GenBank/DDBJ databases">
        <authorList>
            <consortium name="DOE Joint Genome Institute"/>
            <person name="Ahrendt S."/>
            <person name="Riley R."/>
            <person name="Andreopoulos W."/>
            <person name="Labutti K."/>
            <person name="Pangilinan J."/>
            <person name="Ruiz-Duenas F.J."/>
            <person name="Barrasa J.M."/>
            <person name="Sanchez-Garcia M."/>
            <person name="Camarero S."/>
            <person name="Miyauchi S."/>
            <person name="Serrano A."/>
            <person name="Linde D."/>
            <person name="Babiker R."/>
            <person name="Drula E."/>
            <person name="Ayuso-Fernandez I."/>
            <person name="Pacheco R."/>
            <person name="Padilla G."/>
            <person name="Ferreira P."/>
            <person name="Barriuso J."/>
            <person name="Kellner H."/>
            <person name="Castanera R."/>
            <person name="Alfaro M."/>
            <person name="Ramirez L."/>
            <person name="Pisabarro A.G."/>
            <person name="Kuo A."/>
            <person name="Tritt A."/>
            <person name="Lipzen A."/>
            <person name="He G."/>
            <person name="Yan M."/>
            <person name="Ng V."/>
            <person name="Cullen D."/>
            <person name="Martin F."/>
            <person name="Rosso M.-N."/>
            <person name="Henrissat B."/>
            <person name="Hibbett D."/>
            <person name="Martinez A.T."/>
            <person name="Grigoriev I.V."/>
        </authorList>
    </citation>
    <scope>NUCLEOTIDE SEQUENCE</scope>
    <source>
        <strain evidence="2">CBS 247.69</strain>
    </source>
</reference>
<dbReference type="PANTHER" id="PTHR38248:SF2">
    <property type="entry name" value="FUNK1 11"/>
    <property type="match status" value="1"/>
</dbReference>